<evidence type="ECO:0000313" key="2">
    <source>
        <dbReference type="Proteomes" id="UP001056386"/>
    </source>
</evidence>
<protein>
    <submittedName>
        <fullName evidence="1">Beta-propeller fold lactonase family protein</fullName>
    </submittedName>
</protein>
<dbReference type="NCBIfam" id="TIGR02276">
    <property type="entry name" value="beta_rpt_yvtn"/>
    <property type="match status" value="1"/>
</dbReference>
<dbReference type="InterPro" id="IPR019405">
    <property type="entry name" value="Lactonase_7-beta_prop"/>
</dbReference>
<dbReference type="PANTHER" id="PTHR47197:SF3">
    <property type="entry name" value="DIHYDRO-HEME D1 DEHYDROGENASE"/>
    <property type="match status" value="1"/>
</dbReference>
<dbReference type="PANTHER" id="PTHR47197">
    <property type="entry name" value="PROTEIN NIRF"/>
    <property type="match status" value="1"/>
</dbReference>
<dbReference type="InterPro" id="IPR051200">
    <property type="entry name" value="Host-pathogen_enzymatic-act"/>
</dbReference>
<gene>
    <name evidence="1" type="ORF">NFI99_13470</name>
</gene>
<dbReference type="InterPro" id="IPR011964">
    <property type="entry name" value="YVTN_b-propeller_repeat"/>
</dbReference>
<keyword evidence="1" id="KW-0614">Plasmid</keyword>
<proteinExistence type="predicted"/>
<dbReference type="InterPro" id="IPR015943">
    <property type="entry name" value="WD40/YVTN_repeat-like_dom_sf"/>
</dbReference>
<organism evidence="1 2">
    <name type="scientific">Burkholderia glumae</name>
    <name type="common">Pseudomonas glumae</name>
    <dbReference type="NCBI Taxonomy" id="337"/>
    <lineage>
        <taxon>Bacteria</taxon>
        <taxon>Pseudomonadati</taxon>
        <taxon>Pseudomonadota</taxon>
        <taxon>Betaproteobacteria</taxon>
        <taxon>Burkholderiales</taxon>
        <taxon>Burkholderiaceae</taxon>
        <taxon>Burkholderia</taxon>
    </lineage>
</organism>
<dbReference type="Gene3D" id="2.130.10.10">
    <property type="entry name" value="YVTN repeat-like/Quinoprotein amine dehydrogenase"/>
    <property type="match status" value="2"/>
</dbReference>
<evidence type="ECO:0000313" key="1">
    <source>
        <dbReference type="EMBL" id="USS44290.1"/>
    </source>
</evidence>
<reference evidence="1" key="1">
    <citation type="submission" date="2022-06" db="EMBL/GenBank/DDBJ databases">
        <title>Draft genome sequence of Burkholderia glumae strain GR20004 isolated from rice panicle showing bacterial panicle blight.</title>
        <authorList>
            <person name="Choi S.Y."/>
            <person name="Lee Y.H."/>
        </authorList>
    </citation>
    <scope>NUCLEOTIDE SEQUENCE</scope>
    <source>
        <strain evidence="1">GR20004</strain>
        <plasmid evidence="1">unnamed2</plasmid>
    </source>
</reference>
<dbReference type="SUPFAM" id="SSF51004">
    <property type="entry name" value="C-terminal (heme d1) domain of cytochrome cd1-nitrite reductase"/>
    <property type="match status" value="1"/>
</dbReference>
<sequence length="309" mass="32411">MKFTKNGRGFVSNTSGNTISELDAFEHKEVGRITVGFGPRGIGIVPGDRYALVSNSGSDTVSVVDLQSRKELTQIAVGADPRHMAITKDGKSAYVSIWGGGHIAKLDISGLQHGEVDGIRQIATIGLGENSNPYSLNIEPAGRYAFVACNAADHIPVIDLASDEVSYRISVDCDEGACGARAVAFSANGKVAFATLERTNAVAAIAIDGMSVIRYIQVGPAPRGIIQDEDVLVISNFSRSPGGAPMPSLKLIPHSVTFVDLNGVDLKEALPVECYSQVRVGHGPCSVSMFDPSKATGRSATTTLHTAAV</sequence>
<dbReference type="InterPro" id="IPR011048">
    <property type="entry name" value="Haem_d1_sf"/>
</dbReference>
<dbReference type="EMBL" id="CP099585">
    <property type="protein sequence ID" value="USS44290.1"/>
    <property type="molecule type" value="Genomic_DNA"/>
</dbReference>
<dbReference type="Pfam" id="PF10282">
    <property type="entry name" value="Lactonase"/>
    <property type="match status" value="1"/>
</dbReference>
<accession>A0ABY5BCN9</accession>
<keyword evidence="2" id="KW-1185">Reference proteome</keyword>
<geneLocation type="plasmid" evidence="1 2">
    <name>unnamed2</name>
</geneLocation>
<dbReference type="Proteomes" id="UP001056386">
    <property type="component" value="Plasmid unnamed2"/>
</dbReference>
<name>A0ABY5BCN9_BURGL</name>